<dbReference type="SMR" id="Q8IG34"/>
<dbReference type="InParanoid" id="Q8IG34"/>
<dbReference type="CTD" id="173881"/>
<evidence type="ECO:0000313" key="4">
    <source>
        <dbReference type="WormBase" id="F09C12.8"/>
    </source>
</evidence>
<dbReference type="PaxDb" id="6239-F09C12.8"/>
<dbReference type="Gene3D" id="3.40.50.1240">
    <property type="entry name" value="Phosphoglycerate mutase-like"/>
    <property type="match status" value="1"/>
</dbReference>
<dbReference type="InterPro" id="IPR051710">
    <property type="entry name" value="Phosphatase_SH3-domain"/>
</dbReference>
<accession>Q8IG34</accession>
<dbReference type="KEGG" id="cel:CELE_F09C12.8"/>
<dbReference type="OMA" id="CCPGWIE"/>
<dbReference type="OrthoDB" id="414418at2759"/>
<reference evidence="2 3" key="1">
    <citation type="journal article" date="1998" name="Science">
        <title>Genome sequence of the nematode C. elegans: a platform for investigating biology.</title>
        <authorList>
            <consortium name="The C. elegans sequencing consortium"/>
            <person name="Sulson J.E."/>
            <person name="Waterston R."/>
        </authorList>
    </citation>
    <scope>NUCLEOTIDE SEQUENCE [LARGE SCALE GENOMIC DNA]</scope>
    <source>
        <strain evidence="2 3">Bristol N2</strain>
    </source>
</reference>
<proteinExistence type="predicted"/>
<dbReference type="CDD" id="cd07067">
    <property type="entry name" value="HP_PGM_like"/>
    <property type="match status" value="1"/>
</dbReference>
<evidence type="ECO:0000313" key="3">
    <source>
        <dbReference type="Proteomes" id="UP000001940"/>
    </source>
</evidence>
<evidence type="ECO:0000256" key="1">
    <source>
        <dbReference type="SAM" id="MobiDB-lite"/>
    </source>
</evidence>
<feature type="region of interest" description="Disordered" evidence="1">
    <location>
        <begin position="1"/>
        <end position="40"/>
    </location>
</feature>
<dbReference type="STRING" id="6239.F09C12.8.1"/>
<dbReference type="Proteomes" id="UP000001940">
    <property type="component" value="Chromosome II"/>
</dbReference>
<dbReference type="Pfam" id="PF00300">
    <property type="entry name" value="His_Phos_1"/>
    <property type="match status" value="1"/>
</dbReference>
<keyword evidence="3" id="KW-1185">Reference proteome</keyword>
<name>Q8IG34_CAEEL</name>
<dbReference type="PhylomeDB" id="Q8IG34"/>
<feature type="compositionally biased region" description="Basic and acidic residues" evidence="1">
    <location>
        <begin position="1"/>
        <end position="12"/>
    </location>
</feature>
<dbReference type="InterPro" id="IPR029033">
    <property type="entry name" value="His_PPase_superfam"/>
</dbReference>
<dbReference type="InterPro" id="IPR013078">
    <property type="entry name" value="His_Pase_superF_clade-1"/>
</dbReference>
<dbReference type="eggNOG" id="KOG3734">
    <property type="taxonomic scope" value="Eukaryota"/>
</dbReference>
<dbReference type="GO" id="GO:0016791">
    <property type="term" value="F:phosphatase activity"/>
    <property type="evidence" value="ECO:0007669"/>
    <property type="project" value="UniProtKB-ARBA"/>
</dbReference>
<dbReference type="HOGENOM" id="CLU_061640_0_0_1"/>
<dbReference type="AGR" id="WB:WBGene00017279"/>
<feature type="compositionally biased region" description="Basic and acidic residues" evidence="1">
    <location>
        <begin position="25"/>
        <end position="39"/>
    </location>
</feature>
<dbReference type="GeneID" id="173881"/>
<dbReference type="UCSC" id="F09C12.8">
    <property type="organism name" value="c. elegans"/>
</dbReference>
<dbReference type="PANTHER" id="PTHR16469:SF5">
    <property type="entry name" value="PHOSPHOGLYCERATE MUTASE FAMILY PROTEIN"/>
    <property type="match status" value="1"/>
</dbReference>
<protein>
    <submittedName>
        <fullName evidence="2">Protein UBASH3A homolog</fullName>
    </submittedName>
</protein>
<gene>
    <name evidence="2" type="ORF">CELE_F09C12.8</name>
    <name evidence="2 4" type="ORF">F09C12.8</name>
</gene>
<dbReference type="AlphaFoldDB" id="Q8IG34"/>
<dbReference type="PANTHER" id="PTHR16469">
    <property type="entry name" value="UBIQUITIN-ASSOCIATED AND SH3 DOMAIN-CONTAINING BA-RELATED"/>
    <property type="match status" value="1"/>
</dbReference>
<evidence type="ECO:0000313" key="2">
    <source>
        <dbReference type="EMBL" id="CCD63065.1"/>
    </source>
</evidence>
<dbReference type="RefSeq" id="NP_494948.2">
    <property type="nucleotide sequence ID" value="NM_062547.4"/>
</dbReference>
<organism evidence="2 3">
    <name type="scientific">Caenorhabditis elegans</name>
    <dbReference type="NCBI Taxonomy" id="6239"/>
    <lineage>
        <taxon>Eukaryota</taxon>
        <taxon>Metazoa</taxon>
        <taxon>Ecdysozoa</taxon>
        <taxon>Nematoda</taxon>
        <taxon>Chromadorea</taxon>
        <taxon>Rhabditida</taxon>
        <taxon>Rhabditina</taxon>
        <taxon>Rhabditomorpha</taxon>
        <taxon>Rhabditoidea</taxon>
        <taxon>Rhabditidae</taxon>
        <taxon>Peloderinae</taxon>
        <taxon>Caenorhabditis</taxon>
    </lineage>
</organism>
<dbReference type="EMBL" id="BX284602">
    <property type="protein sequence ID" value="CCD63065.1"/>
    <property type="molecule type" value="Genomic_DNA"/>
</dbReference>
<sequence length="306" mass="35163">MGRCEQDKKNAEDNSEVGSYNCPSNRDHRDSSRRAHHPNEIYVSPTVMMVMRHSERVDDCCPGWIEKCNKEGKYEPFDLNMPTRLPIQRPLKDYTRDTCITRSGAVLAQMIGRGLLMTDNTPDVIYCSPSLRCIQTATWVREMSGSKALLRVEPGLFENFHYPHGVPRFISQLQRHVFPVDKTFRPFLSLETVVGKQETNDEYNARIQLILNAIADQSEVSTVEKELKVLVVAHASTVDMAVGLLREVPRKIREEELDNIAIPVPYCSLAYLKKKCNYWVPAAHQVPSVTYEFLTTKYNHYFVHRT</sequence>
<dbReference type="Bgee" id="WBGene00017279">
    <property type="expression patterns" value="Expressed in material anatomical entity and 3 other cell types or tissues"/>
</dbReference>
<dbReference type="SUPFAM" id="SSF53254">
    <property type="entry name" value="Phosphoglycerate mutase-like"/>
    <property type="match status" value="1"/>
</dbReference>
<dbReference type="WormBase" id="F09C12.8">
    <property type="protein sequence ID" value="CE32360"/>
    <property type="gene ID" value="WBGene00017279"/>
</dbReference>
<dbReference type="FunFam" id="3.40.50.1240:FF:000086">
    <property type="entry name" value="Protein CBG23268"/>
    <property type="match status" value="1"/>
</dbReference>